<evidence type="ECO:0000313" key="2">
    <source>
        <dbReference type="EMBL" id="PDV97124.1"/>
    </source>
</evidence>
<dbReference type="FunFam" id="2.60.40.10:FF:000270">
    <property type="entry name" value="Cell surface protein"/>
    <property type="match status" value="4"/>
</dbReference>
<dbReference type="CDD" id="cd00146">
    <property type="entry name" value="PKD"/>
    <property type="match status" value="5"/>
</dbReference>
<feature type="domain" description="PKD" evidence="1">
    <location>
        <begin position="315"/>
        <end position="391"/>
    </location>
</feature>
<dbReference type="AlphaFoldDB" id="A0A2H3KH86"/>
<dbReference type="InterPro" id="IPR000601">
    <property type="entry name" value="PKD_dom"/>
</dbReference>
<dbReference type="PANTHER" id="PTHR36842:SF1">
    <property type="entry name" value="PROTEIN TOLB"/>
    <property type="match status" value="1"/>
</dbReference>
<keyword evidence="3" id="KW-1185">Reference proteome</keyword>
<dbReference type="Proteomes" id="UP000220922">
    <property type="component" value="Unassembled WGS sequence"/>
</dbReference>
<feature type="domain" description="PKD" evidence="1">
    <location>
        <begin position="393"/>
        <end position="477"/>
    </location>
</feature>
<protein>
    <recommendedName>
        <fullName evidence="1">PKD domain-containing protein</fullName>
    </recommendedName>
</protein>
<sequence>MGIYALMYIYGEDTLGDQTTPGMRNNEPVSFYVNSIAASATPTFSWVNSWQSVRVDLSATGGNPPPVAAFTAVPTEGVAPLLVQFTDTSTGTITTRTWAFGDGGTSTAPNPAHRYTTPGSYTVTLTVDGPGGQHTTTRPNAITVTPPAPVAAFTAVPTEGVAPLVVQFTDTSTGTITAHTWAFGDGGTSTAPNPAHRYTTPGSYTVTLTVDGPGGQHTITRPNAITVTPPPPVAAFTATPTEGVAPLVVQFTDTSTGTITARTWAFGDGGMSTAPNPAHRYTTPGSYTVTLTVDGPGGQHTITRPNAITVTPPAPVAAFTATPTEGVAPLVVQFTDTSTGTITTRTWAFGDGGTSTQRHPMHTYVMPGIYTVTLHVSGLYDSDSTTQQVRVRPALPIFTATPSETNSLTVHFTFEPPDGATHWLWEFGDDQTSTLQNPIHTFPSAGNYLVRLTVYTSDGLSSVEERSLQVQEGSSQIKHRLYLPAMMR</sequence>
<feature type="domain" description="PKD" evidence="1">
    <location>
        <begin position="66"/>
        <end position="145"/>
    </location>
</feature>
<dbReference type="PROSITE" id="PS50093">
    <property type="entry name" value="PKD"/>
    <property type="match status" value="5"/>
</dbReference>
<comment type="caution">
    <text evidence="2">The sequence shown here is derived from an EMBL/GenBank/DDBJ whole genome shotgun (WGS) entry which is preliminary data.</text>
</comment>
<dbReference type="PANTHER" id="PTHR36842">
    <property type="entry name" value="PROTEIN TOLB HOMOLOG"/>
    <property type="match status" value="1"/>
</dbReference>
<gene>
    <name evidence="2" type="ORF">A9Q02_19250</name>
</gene>
<dbReference type="InterPro" id="IPR022409">
    <property type="entry name" value="PKD/Chitinase_dom"/>
</dbReference>
<dbReference type="EMBL" id="LYXE01000163">
    <property type="protein sequence ID" value="PDV97124.1"/>
    <property type="molecule type" value="Genomic_DNA"/>
</dbReference>
<dbReference type="InterPro" id="IPR035986">
    <property type="entry name" value="PKD_dom_sf"/>
</dbReference>
<dbReference type="InterPro" id="IPR013783">
    <property type="entry name" value="Ig-like_fold"/>
</dbReference>
<feature type="domain" description="PKD" evidence="1">
    <location>
        <begin position="149"/>
        <end position="228"/>
    </location>
</feature>
<evidence type="ECO:0000259" key="1">
    <source>
        <dbReference type="PROSITE" id="PS50093"/>
    </source>
</evidence>
<accession>A0A2H3KH86</accession>
<reference evidence="2 3" key="1">
    <citation type="submission" date="2016-05" db="EMBL/GenBank/DDBJ databases">
        <authorList>
            <person name="Lavstsen T."/>
            <person name="Jespersen J.S."/>
        </authorList>
    </citation>
    <scope>NUCLEOTIDE SEQUENCE [LARGE SCALE GENOMIC DNA]</scope>
    <source>
        <strain evidence="2 3">B7-9</strain>
    </source>
</reference>
<name>A0A2H3KH86_9CHLR</name>
<evidence type="ECO:0000313" key="3">
    <source>
        <dbReference type="Proteomes" id="UP000220922"/>
    </source>
</evidence>
<dbReference type="SMART" id="SM00089">
    <property type="entry name" value="PKD"/>
    <property type="match status" value="5"/>
</dbReference>
<organism evidence="2 3">
    <name type="scientific">Candidatus Chloroploca asiatica</name>
    <dbReference type="NCBI Taxonomy" id="1506545"/>
    <lineage>
        <taxon>Bacteria</taxon>
        <taxon>Bacillati</taxon>
        <taxon>Chloroflexota</taxon>
        <taxon>Chloroflexia</taxon>
        <taxon>Chloroflexales</taxon>
        <taxon>Chloroflexineae</taxon>
        <taxon>Oscillochloridaceae</taxon>
        <taxon>Candidatus Chloroploca</taxon>
    </lineage>
</organism>
<proteinExistence type="predicted"/>
<feature type="domain" description="PKD" evidence="1">
    <location>
        <begin position="232"/>
        <end position="311"/>
    </location>
</feature>
<dbReference type="SUPFAM" id="SSF49299">
    <property type="entry name" value="PKD domain"/>
    <property type="match status" value="5"/>
</dbReference>
<dbReference type="RefSeq" id="WP_172451173.1">
    <property type="nucleotide sequence ID" value="NZ_LYXE01000163.1"/>
</dbReference>
<dbReference type="Gene3D" id="2.60.40.10">
    <property type="entry name" value="Immunoglobulins"/>
    <property type="match status" value="5"/>
</dbReference>
<dbReference type="Pfam" id="PF18911">
    <property type="entry name" value="PKD_4"/>
    <property type="match status" value="5"/>
</dbReference>